<dbReference type="EMBL" id="JH651384">
    <property type="protein sequence ID" value="EIJ34851.1"/>
    <property type="molecule type" value="Genomic_DNA"/>
</dbReference>
<reference evidence="2" key="1">
    <citation type="journal article" date="2011" name="Stand. Genomic Sci.">
        <title>Genome sequence of the filamentous, gliding Thiothrix nivea neotype strain (JP2(T)).</title>
        <authorList>
            <person name="Lapidus A."/>
            <person name="Nolan M."/>
            <person name="Lucas S."/>
            <person name="Glavina Del Rio T."/>
            <person name="Tice H."/>
            <person name="Cheng J.F."/>
            <person name="Tapia R."/>
            <person name="Han C."/>
            <person name="Goodwin L."/>
            <person name="Pitluck S."/>
            <person name="Liolios K."/>
            <person name="Pagani I."/>
            <person name="Ivanova N."/>
            <person name="Huntemann M."/>
            <person name="Mavromatis K."/>
            <person name="Mikhailova N."/>
            <person name="Pati A."/>
            <person name="Chen A."/>
            <person name="Palaniappan K."/>
            <person name="Land M."/>
            <person name="Brambilla E.M."/>
            <person name="Rohde M."/>
            <person name="Abt B."/>
            <person name="Verbarg S."/>
            <person name="Goker M."/>
            <person name="Bristow J."/>
            <person name="Eisen J.A."/>
            <person name="Markowitz V."/>
            <person name="Hugenholtz P."/>
            <person name="Kyrpides N.C."/>
            <person name="Klenk H.P."/>
            <person name="Woyke T."/>
        </authorList>
    </citation>
    <scope>NUCLEOTIDE SEQUENCE [LARGE SCALE GENOMIC DNA]</scope>
    <source>
        <strain evidence="2">ATCC 35100 / DSM 5205 / JP2</strain>
    </source>
</reference>
<evidence type="ECO:0000313" key="1">
    <source>
        <dbReference type="EMBL" id="EIJ34851.1"/>
    </source>
</evidence>
<dbReference type="AlphaFoldDB" id="A0A656HCH0"/>
<name>A0A656HCH0_THINJ</name>
<sequence>MQPVPQSVRNTANVPCQRRDLPASTSEKDIFYYLGVNHVFFNRERNLLYFSDVERTPVLPILQALNGANPPAFLLETLYLDVHHYFFGGYRLYLPESLSTPLLVALRMKGVTISYVLPQPAEIDGHSNRKSI</sequence>
<keyword evidence="2" id="KW-1185">Reference proteome</keyword>
<dbReference type="Proteomes" id="UP000005317">
    <property type="component" value="Unassembled WGS sequence"/>
</dbReference>
<protein>
    <submittedName>
        <fullName evidence="1">Uncharacterized protein</fullName>
    </submittedName>
</protein>
<dbReference type="RefSeq" id="WP_002708769.1">
    <property type="nucleotide sequence ID" value="NZ_JH651384.1"/>
</dbReference>
<gene>
    <name evidence="1" type="ORF">Thini_2296</name>
</gene>
<proteinExistence type="predicted"/>
<organism evidence="1 2">
    <name type="scientific">Thiothrix nivea (strain ATCC 35100 / DSM 5205 / JP2)</name>
    <dbReference type="NCBI Taxonomy" id="870187"/>
    <lineage>
        <taxon>Bacteria</taxon>
        <taxon>Pseudomonadati</taxon>
        <taxon>Pseudomonadota</taxon>
        <taxon>Gammaproteobacteria</taxon>
        <taxon>Thiotrichales</taxon>
        <taxon>Thiotrichaceae</taxon>
        <taxon>Thiothrix</taxon>
    </lineage>
</organism>
<evidence type="ECO:0000313" key="2">
    <source>
        <dbReference type="Proteomes" id="UP000005317"/>
    </source>
</evidence>
<accession>A0A656HCH0</accession>
<dbReference type="OrthoDB" id="9847622at2"/>